<dbReference type="EMBL" id="FP929038">
    <property type="protein sequence ID" value="CBK80324.1"/>
    <property type="molecule type" value="Genomic_DNA"/>
</dbReference>
<evidence type="ECO:0000313" key="2">
    <source>
        <dbReference type="Proteomes" id="UP000008798"/>
    </source>
</evidence>
<dbReference type="HOGENOM" id="CLU_2507000_0_0_9"/>
<dbReference type="AlphaFoldDB" id="D4J7K3"/>
<reference evidence="1 2" key="1">
    <citation type="submission" date="2010-03" db="EMBL/GenBank/DDBJ databases">
        <title>The genome sequence of Coprococcus catus GD/7.</title>
        <authorList>
            <consortium name="metaHIT consortium -- http://www.metahit.eu/"/>
            <person name="Pajon A."/>
            <person name="Turner K."/>
            <person name="Parkhill J."/>
            <person name="Duncan S."/>
            <person name="Flint H."/>
        </authorList>
    </citation>
    <scope>NUCLEOTIDE SEQUENCE [LARGE SCALE GENOMIC DNA]</scope>
    <source>
        <strain evidence="1 2">GD/7</strain>
    </source>
</reference>
<dbReference type="Proteomes" id="UP000008798">
    <property type="component" value="Chromosome"/>
</dbReference>
<proteinExistence type="predicted"/>
<gene>
    <name evidence="1" type="ORF">CC1_15570</name>
</gene>
<evidence type="ECO:0000313" key="1">
    <source>
        <dbReference type="EMBL" id="CBK80324.1"/>
    </source>
</evidence>
<name>D4J7K3_9FIRM</name>
<organism evidence="1 2">
    <name type="scientific">Coprococcus catus GD/7</name>
    <dbReference type="NCBI Taxonomy" id="717962"/>
    <lineage>
        <taxon>Bacteria</taxon>
        <taxon>Bacillati</taxon>
        <taxon>Bacillota</taxon>
        <taxon>Clostridia</taxon>
        <taxon>Lachnospirales</taxon>
        <taxon>Lachnospiraceae</taxon>
        <taxon>Coprococcus</taxon>
    </lineage>
</organism>
<sequence length="85" mass="10107">MIINIGRNYCILCAILTDFEFIMKSQLCFFYKKNSTNFNKIAELMNFGNKKLTFWDVEKLVKILTKHSKTCRMYVVAFLRDSLHI</sequence>
<protein>
    <submittedName>
        <fullName evidence="1">Uncharacterized protein</fullName>
    </submittedName>
</protein>
<dbReference type="KEGG" id="cct:CC1_15570"/>
<accession>D4J7K3</accession>
<reference evidence="1 2" key="2">
    <citation type="submission" date="2010-03" db="EMBL/GenBank/DDBJ databases">
        <authorList>
            <person name="Pajon A."/>
        </authorList>
    </citation>
    <scope>NUCLEOTIDE SEQUENCE [LARGE SCALE GENOMIC DNA]</scope>
    <source>
        <strain evidence="1 2">GD/7</strain>
    </source>
</reference>